<dbReference type="Proteomes" id="UP001642487">
    <property type="component" value="Chromosome 6"/>
</dbReference>
<name>A0ABP0YYA4_9ROSI</name>
<protein>
    <submittedName>
        <fullName evidence="1">Uncharacterized protein</fullName>
    </submittedName>
</protein>
<reference evidence="1 2" key="1">
    <citation type="submission" date="2024-03" db="EMBL/GenBank/DDBJ databases">
        <authorList>
            <person name="Gkanogiannis A."/>
            <person name="Becerra Lopez-Lavalle L."/>
        </authorList>
    </citation>
    <scope>NUCLEOTIDE SEQUENCE [LARGE SCALE GENOMIC DNA]</scope>
</reference>
<accession>A0ABP0YYA4</accession>
<proteinExistence type="predicted"/>
<organism evidence="1 2">
    <name type="scientific">Citrullus colocynthis</name>
    <name type="common">colocynth</name>
    <dbReference type="NCBI Taxonomy" id="252529"/>
    <lineage>
        <taxon>Eukaryota</taxon>
        <taxon>Viridiplantae</taxon>
        <taxon>Streptophyta</taxon>
        <taxon>Embryophyta</taxon>
        <taxon>Tracheophyta</taxon>
        <taxon>Spermatophyta</taxon>
        <taxon>Magnoliopsida</taxon>
        <taxon>eudicotyledons</taxon>
        <taxon>Gunneridae</taxon>
        <taxon>Pentapetalae</taxon>
        <taxon>rosids</taxon>
        <taxon>fabids</taxon>
        <taxon>Cucurbitales</taxon>
        <taxon>Cucurbitaceae</taxon>
        <taxon>Benincaseae</taxon>
        <taxon>Citrullus</taxon>
    </lineage>
</organism>
<dbReference type="EMBL" id="OZ021740">
    <property type="protein sequence ID" value="CAK9324535.1"/>
    <property type="molecule type" value="Genomic_DNA"/>
</dbReference>
<evidence type="ECO:0000313" key="1">
    <source>
        <dbReference type="EMBL" id="CAK9324535.1"/>
    </source>
</evidence>
<keyword evidence="2" id="KW-1185">Reference proteome</keyword>
<gene>
    <name evidence="1" type="ORF">CITCOLO1_LOCUS16773</name>
</gene>
<evidence type="ECO:0000313" key="2">
    <source>
        <dbReference type="Proteomes" id="UP001642487"/>
    </source>
</evidence>
<sequence>MDHWQWNEIDLDKKSLSSSGQQSGCVPAHHTVLQTQRPEQIQPHLVPGAKSKAMILQCCKMGSLTQIMDTPTDEVAKTTDGQNPKFAESFSERLGGMYDK</sequence>